<feature type="region of interest" description="Disordered" evidence="1">
    <location>
        <begin position="228"/>
        <end position="254"/>
    </location>
</feature>
<sequence>MEETKRSSLGARKKLKRKKKNSRLMRSIVTYLKSDAYLFAPLFSNFPPLTTEINTPPPSNSKPSTLDDISMAGFESLGIERVIKKKRRMSEKLEEYLKSDCFMYAPMISSPPKLGSSVKDSAFGTKIVFEAEKMQITNLVTMEVSTTSTTTMKEDNNDCRNLRSDIVEQTLHSGRINSPKRAQVTLEGQRTGLSRETDLSPAFSSLLGVAKQTLDLESYQMSSCKFHGSDVAGASSDIDARGKDGEARSKKSCN</sequence>
<protein>
    <submittedName>
        <fullName evidence="2">Uncharacterized protein</fullName>
    </submittedName>
</protein>
<dbReference type="PANTHER" id="PTHR36811">
    <property type="entry name" value="OS08G0444440 PROTEIN"/>
    <property type="match status" value="1"/>
</dbReference>
<dbReference type="AlphaFoldDB" id="A0A8S2B9V3"/>
<organism evidence="2 3">
    <name type="scientific">Arabidopsis arenosa</name>
    <name type="common">Sand rock-cress</name>
    <name type="synonym">Cardaminopsis arenosa</name>
    <dbReference type="NCBI Taxonomy" id="38785"/>
    <lineage>
        <taxon>Eukaryota</taxon>
        <taxon>Viridiplantae</taxon>
        <taxon>Streptophyta</taxon>
        <taxon>Embryophyta</taxon>
        <taxon>Tracheophyta</taxon>
        <taxon>Spermatophyta</taxon>
        <taxon>Magnoliopsida</taxon>
        <taxon>eudicotyledons</taxon>
        <taxon>Gunneridae</taxon>
        <taxon>Pentapetalae</taxon>
        <taxon>rosids</taxon>
        <taxon>malvids</taxon>
        <taxon>Brassicales</taxon>
        <taxon>Brassicaceae</taxon>
        <taxon>Camelineae</taxon>
        <taxon>Arabidopsis</taxon>
    </lineage>
</organism>
<keyword evidence="3" id="KW-1185">Reference proteome</keyword>
<evidence type="ECO:0000256" key="1">
    <source>
        <dbReference type="SAM" id="MobiDB-lite"/>
    </source>
</evidence>
<evidence type="ECO:0000313" key="2">
    <source>
        <dbReference type="EMBL" id="CAE6246217.1"/>
    </source>
</evidence>
<feature type="compositionally biased region" description="Basic and acidic residues" evidence="1">
    <location>
        <begin position="238"/>
        <end position="254"/>
    </location>
</feature>
<gene>
    <name evidence="2" type="ORF">AARE701A_LOCUS21772</name>
</gene>
<dbReference type="PANTHER" id="PTHR36811:SF2">
    <property type="entry name" value="OS08G0444440 PROTEIN"/>
    <property type="match status" value="1"/>
</dbReference>
<accession>A0A8S2B9V3</accession>
<dbReference type="Proteomes" id="UP000682877">
    <property type="component" value="Chromosome 8"/>
</dbReference>
<name>A0A8S2B9V3_ARAAE</name>
<evidence type="ECO:0000313" key="3">
    <source>
        <dbReference type="Proteomes" id="UP000682877"/>
    </source>
</evidence>
<reference evidence="2" key="1">
    <citation type="submission" date="2021-01" db="EMBL/GenBank/DDBJ databases">
        <authorList>
            <person name="Bezrukov I."/>
        </authorList>
    </citation>
    <scope>NUCLEOTIDE SEQUENCE</scope>
</reference>
<dbReference type="EMBL" id="LR999458">
    <property type="protein sequence ID" value="CAE6246217.1"/>
    <property type="molecule type" value="Genomic_DNA"/>
</dbReference>
<proteinExistence type="predicted"/>